<dbReference type="GO" id="GO:0046854">
    <property type="term" value="P:phosphatidylinositol phosphate biosynthetic process"/>
    <property type="evidence" value="ECO:0007669"/>
    <property type="project" value="InterPro"/>
</dbReference>
<dbReference type="Proteomes" id="UP000887229">
    <property type="component" value="Unassembled WGS sequence"/>
</dbReference>
<comment type="catalytic activity">
    <reaction evidence="1">
        <text>a 1,2-diacyl-sn-glycero-3-phospho-(1D-myo-inositol) + ATP = a 1,2-diacyl-sn-glycero-3-phospho-(1D-myo-inositol 4-phosphate) + ADP + H(+)</text>
        <dbReference type="Rhea" id="RHEA:19877"/>
        <dbReference type="ChEBI" id="CHEBI:15378"/>
        <dbReference type="ChEBI" id="CHEBI:30616"/>
        <dbReference type="ChEBI" id="CHEBI:57880"/>
        <dbReference type="ChEBI" id="CHEBI:58178"/>
        <dbReference type="ChEBI" id="CHEBI:456216"/>
        <dbReference type="EC" id="2.7.1.67"/>
    </reaction>
</comment>
<feature type="region of interest" description="Disordered" evidence="5">
    <location>
        <begin position="181"/>
        <end position="295"/>
    </location>
</feature>
<evidence type="ECO:0000256" key="1">
    <source>
        <dbReference type="ARBA" id="ARBA00001686"/>
    </source>
</evidence>
<dbReference type="InterPro" id="IPR049160">
    <property type="entry name" value="PI4KB-PIK1_PIK"/>
</dbReference>
<dbReference type="PANTHER" id="PTHR10048">
    <property type="entry name" value="PHOSPHATIDYLINOSITOL KINASE"/>
    <property type="match status" value="1"/>
</dbReference>
<dbReference type="GeneID" id="70294906"/>
<feature type="domain" description="PI3K/PI4K catalytic" evidence="6">
    <location>
        <begin position="687"/>
        <end position="966"/>
    </location>
</feature>
<dbReference type="CDD" id="cd05168">
    <property type="entry name" value="PI4Kc_III_beta"/>
    <property type="match status" value="1"/>
</dbReference>
<dbReference type="InterPro" id="IPR021601">
    <property type="entry name" value="Phosphatidylino_kinase_fungi"/>
</dbReference>
<dbReference type="PROSITE" id="PS00916">
    <property type="entry name" value="PI3_4_KINASE_2"/>
    <property type="match status" value="1"/>
</dbReference>
<feature type="compositionally biased region" description="Polar residues" evidence="5">
    <location>
        <begin position="450"/>
        <end position="459"/>
    </location>
</feature>
<dbReference type="AlphaFoldDB" id="A0A9P7ZGE6"/>
<evidence type="ECO:0000256" key="5">
    <source>
        <dbReference type="SAM" id="MobiDB-lite"/>
    </source>
</evidence>
<feature type="compositionally biased region" description="Low complexity" evidence="5">
    <location>
        <begin position="510"/>
        <end position="519"/>
    </location>
</feature>
<dbReference type="InterPro" id="IPR001263">
    <property type="entry name" value="PI3K_accessory_dom"/>
</dbReference>
<dbReference type="OrthoDB" id="10264149at2759"/>
<dbReference type="EMBL" id="MU251267">
    <property type="protein sequence ID" value="KAG9251530.1"/>
    <property type="molecule type" value="Genomic_DNA"/>
</dbReference>
<dbReference type="SUPFAM" id="SSF48371">
    <property type="entry name" value="ARM repeat"/>
    <property type="match status" value="1"/>
</dbReference>
<sequence length="982" mass="108393">MSWDLLQRFLESDVFNSNPFLPVSYLSRYADHVGIHYVLCNKLRQFPYEDIEFFLPQLCHLIISVDNESMALEEFLLDLCEESVTAALLTFWLFQTYLHDLSNNPSTNAFQTCRRVYNKVQHIVFGLADAGRHEKIKENVLPVTVLSSFVLASVALPMIPQWAGPLAVAQARKPQNDLVPVMETKDKDGPKPQRAKTVTASSSKLAKRPKATSASSHVDGEEGRPRSSKPTSPKSKSRPGTSESKRPSALELSSLEARLSSASLPLPSPKVPTRPVSPMSVSSTSPRPGDNIKRRHSHHVKGLGINSDLSVAQKVGLLRQHYFRSQTQFLTALEGISNRLVIVPKPARMSALRAELALISQDLPAEVDIPVICPPALVEGQPGKSCHHRIVRLNPAESTVLNSAEKVPYLMMVEVLRDDFTFNPDTPDNQRLLGKLIGEGGTSRRLFDLSSESPKVTQTPVPPAEPVLDSVFEPVSGDLGSSPMLKPFDDEPAAKFPPRSLPPQSVQRLSSGATTSSTTLEAVTPRTSGQSASRSSSPGGRKMTLNLPRPVPQAADQPDFSALATHMRTASQMLAQLEANSGKRPKQEVAAIRSKIIASMQSLEEQSFDTEDQGPTFDTIIAKNSVASPPIDNPDLDEDAPLDKALDTNINASAGRERMENDFKTGGVQRRGDRDDPSAAVFGEAWEAKKERIRKSSPYGWMKNWDLVSVIVKTGSDLRQEAFACQLIQVCHKIWLDAEVDVWVKLMRILVTGESSGLIETITNGVSLHSLKRSLTLASIESGQNPRHRIATLKDHFLKAFGHPDSKPYRAGVEAFKRSLAAYSMISYILQLKDRHNGNVLIDSEGHIVHIDFGFMLSNSPGSVGFEAAPFKLTHEYVDVLGGIGSQDFEDYKKLCKQAFQALRRSADNIIDLVAMMGHESRMPCFAVGVAHATNTLRQRFQLHLSEKEAEQFVETDLIGKSFGSYYTRLYDTFQYRTQGIY</sequence>
<evidence type="ECO:0000256" key="3">
    <source>
        <dbReference type="ARBA" id="ARBA00022679"/>
    </source>
</evidence>
<dbReference type="Gene3D" id="3.30.1010.10">
    <property type="entry name" value="Phosphatidylinositol 3-kinase Catalytic Subunit, Chain A, domain 4"/>
    <property type="match status" value="1"/>
</dbReference>
<dbReference type="InterPro" id="IPR015433">
    <property type="entry name" value="PI3/4_kinase"/>
</dbReference>
<proteinExistence type="predicted"/>
<feature type="compositionally biased region" description="Low complexity" evidence="5">
    <location>
        <begin position="228"/>
        <end position="242"/>
    </location>
</feature>
<dbReference type="GO" id="GO:0004430">
    <property type="term" value="F:1-phosphatidylinositol 4-kinase activity"/>
    <property type="evidence" value="ECO:0007669"/>
    <property type="project" value="UniProtKB-EC"/>
</dbReference>
<accession>A0A9P7ZGE6</accession>
<feature type="compositionally biased region" description="Low complexity" evidence="5">
    <location>
        <begin position="273"/>
        <end position="288"/>
    </location>
</feature>
<reference evidence="8" key="1">
    <citation type="journal article" date="2021" name="IMA Fungus">
        <title>Genomic characterization of three marine fungi, including Emericellopsis atlantica sp. nov. with signatures of a generalist lifestyle and marine biomass degradation.</title>
        <authorList>
            <person name="Hagestad O.C."/>
            <person name="Hou L."/>
            <person name="Andersen J.H."/>
            <person name="Hansen E.H."/>
            <person name="Altermark B."/>
            <person name="Li C."/>
            <person name="Kuhnert E."/>
            <person name="Cox R.J."/>
            <person name="Crous P.W."/>
            <person name="Spatafora J.W."/>
            <person name="Lail K."/>
            <person name="Amirebrahimi M."/>
            <person name="Lipzen A."/>
            <person name="Pangilinan J."/>
            <person name="Andreopoulos W."/>
            <person name="Hayes R.D."/>
            <person name="Ng V."/>
            <person name="Grigoriev I.V."/>
            <person name="Jackson S.A."/>
            <person name="Sutton T.D.S."/>
            <person name="Dobson A.D.W."/>
            <person name="Rama T."/>
        </authorList>
    </citation>
    <scope>NUCLEOTIDE SEQUENCE</scope>
    <source>
        <strain evidence="8">TS7</strain>
    </source>
</reference>
<dbReference type="InterPro" id="IPR011009">
    <property type="entry name" value="Kinase-like_dom_sf"/>
</dbReference>
<evidence type="ECO:0000313" key="9">
    <source>
        <dbReference type="Proteomes" id="UP000887229"/>
    </source>
</evidence>
<dbReference type="FunFam" id="1.10.1070.11:FF:000016">
    <property type="entry name" value="PIK1p Phosphatidylinositol 4-kinase"/>
    <property type="match status" value="1"/>
</dbReference>
<dbReference type="FunFam" id="3.30.1010.10:FF:000035">
    <property type="entry name" value="Phosphatidylinositol 4-kinase PIK1a"/>
    <property type="match status" value="1"/>
</dbReference>
<feature type="domain" description="PIK helical" evidence="7">
    <location>
        <begin position="1"/>
        <end position="120"/>
    </location>
</feature>
<dbReference type="RefSeq" id="XP_046115454.1">
    <property type="nucleotide sequence ID" value="XM_046264003.1"/>
</dbReference>
<organism evidence="8 9">
    <name type="scientific">Emericellopsis atlantica</name>
    <dbReference type="NCBI Taxonomy" id="2614577"/>
    <lineage>
        <taxon>Eukaryota</taxon>
        <taxon>Fungi</taxon>
        <taxon>Dikarya</taxon>
        <taxon>Ascomycota</taxon>
        <taxon>Pezizomycotina</taxon>
        <taxon>Sordariomycetes</taxon>
        <taxon>Hypocreomycetidae</taxon>
        <taxon>Hypocreales</taxon>
        <taxon>Bionectriaceae</taxon>
        <taxon>Emericellopsis</taxon>
    </lineage>
</organism>
<evidence type="ECO:0000256" key="2">
    <source>
        <dbReference type="ARBA" id="ARBA00012169"/>
    </source>
</evidence>
<gene>
    <name evidence="8" type="ORF">F5Z01DRAFT_663022</name>
</gene>
<keyword evidence="3" id="KW-0808">Transferase</keyword>
<name>A0A9P7ZGE6_9HYPO</name>
<evidence type="ECO:0000256" key="4">
    <source>
        <dbReference type="ARBA" id="ARBA00022777"/>
    </source>
</evidence>
<dbReference type="Gene3D" id="1.10.1070.11">
    <property type="entry name" value="Phosphatidylinositol 3-/4-kinase, catalytic domain"/>
    <property type="match status" value="1"/>
</dbReference>
<dbReference type="PANTHER" id="PTHR10048:SF22">
    <property type="entry name" value="PHOSPHATIDYLINOSITOL 4-KINASE BETA"/>
    <property type="match status" value="1"/>
</dbReference>
<feature type="compositionally biased region" description="Low complexity" evidence="5">
    <location>
        <begin position="526"/>
        <end position="541"/>
    </location>
</feature>
<comment type="caution">
    <text evidence="8">The sequence shown here is derived from an EMBL/GenBank/DDBJ whole genome shotgun (WGS) entry which is preliminary data.</text>
</comment>
<dbReference type="GO" id="GO:0048015">
    <property type="term" value="P:phosphatidylinositol-mediated signaling"/>
    <property type="evidence" value="ECO:0007669"/>
    <property type="project" value="TreeGrafter"/>
</dbReference>
<dbReference type="GO" id="GO:0005737">
    <property type="term" value="C:cytoplasm"/>
    <property type="evidence" value="ECO:0007669"/>
    <property type="project" value="TreeGrafter"/>
</dbReference>
<protein>
    <recommendedName>
        <fullName evidence="2">1-phosphatidylinositol 4-kinase</fullName>
        <ecNumber evidence="2">2.7.1.67</ecNumber>
    </recommendedName>
</protein>
<dbReference type="SUPFAM" id="SSF56112">
    <property type="entry name" value="Protein kinase-like (PK-like)"/>
    <property type="match status" value="1"/>
</dbReference>
<dbReference type="InterPro" id="IPR016024">
    <property type="entry name" value="ARM-type_fold"/>
</dbReference>
<evidence type="ECO:0000259" key="6">
    <source>
        <dbReference type="PROSITE" id="PS50290"/>
    </source>
</evidence>
<keyword evidence="9" id="KW-1185">Reference proteome</keyword>
<dbReference type="InterPro" id="IPR000403">
    <property type="entry name" value="PI3/4_kinase_cat_dom"/>
</dbReference>
<feature type="region of interest" description="Disordered" evidence="5">
    <location>
        <begin position="445"/>
        <end position="553"/>
    </location>
</feature>
<dbReference type="Pfam" id="PF00454">
    <property type="entry name" value="PI3_PI4_kinase"/>
    <property type="match status" value="1"/>
</dbReference>
<dbReference type="Pfam" id="PF11522">
    <property type="entry name" value="Pik1"/>
    <property type="match status" value="1"/>
</dbReference>
<dbReference type="EC" id="2.7.1.67" evidence="2"/>
<dbReference type="PROSITE" id="PS51545">
    <property type="entry name" value="PIK_HELICAL"/>
    <property type="match status" value="1"/>
</dbReference>
<dbReference type="PROSITE" id="PS50290">
    <property type="entry name" value="PI3_4_KINASE_3"/>
    <property type="match status" value="1"/>
</dbReference>
<dbReference type="SMART" id="SM00146">
    <property type="entry name" value="PI3Kc"/>
    <property type="match status" value="1"/>
</dbReference>
<dbReference type="Pfam" id="PF21245">
    <property type="entry name" value="PI4KB-PIK1_PIK"/>
    <property type="match status" value="1"/>
</dbReference>
<evidence type="ECO:0000313" key="8">
    <source>
        <dbReference type="EMBL" id="KAG9251530.1"/>
    </source>
</evidence>
<dbReference type="Gene3D" id="6.10.140.1260">
    <property type="match status" value="1"/>
</dbReference>
<feature type="compositionally biased region" description="Low complexity" evidence="5">
    <location>
        <begin position="249"/>
        <end position="265"/>
    </location>
</feature>
<dbReference type="InterPro" id="IPR057754">
    <property type="entry name" value="PI4-kinase_beta/PIK1_cat"/>
</dbReference>
<dbReference type="InterPro" id="IPR018936">
    <property type="entry name" value="PI3/4_kinase_CS"/>
</dbReference>
<dbReference type="GO" id="GO:0016020">
    <property type="term" value="C:membrane"/>
    <property type="evidence" value="ECO:0007669"/>
    <property type="project" value="TreeGrafter"/>
</dbReference>
<dbReference type="InterPro" id="IPR036940">
    <property type="entry name" value="PI3/4_kinase_cat_sf"/>
</dbReference>
<evidence type="ECO:0000259" key="7">
    <source>
        <dbReference type="PROSITE" id="PS51545"/>
    </source>
</evidence>
<keyword evidence="4 8" id="KW-0418">Kinase</keyword>